<dbReference type="HOGENOM" id="CLU_2022120_0_0_9"/>
<organism evidence="2 3">
    <name type="scientific">Alkalihalophilus pseudofirmus (strain ATCC BAA-2126 / JCM 17055 / OF4)</name>
    <name type="common">Bacillus pseudofirmus</name>
    <dbReference type="NCBI Taxonomy" id="398511"/>
    <lineage>
        <taxon>Bacteria</taxon>
        <taxon>Bacillati</taxon>
        <taxon>Bacillota</taxon>
        <taxon>Bacilli</taxon>
        <taxon>Bacillales</taxon>
        <taxon>Bacillaceae</taxon>
        <taxon>Alkalihalophilus</taxon>
    </lineage>
</organism>
<keyword evidence="3" id="KW-1185">Reference proteome</keyword>
<dbReference type="KEGG" id="bpf:BpOF4_18660"/>
<evidence type="ECO:0000256" key="1">
    <source>
        <dbReference type="SAM" id="MobiDB-lite"/>
    </source>
</evidence>
<reference evidence="2 3" key="1">
    <citation type="journal article" date="2011" name="Environ. Microbiol.">
        <title>Genome of alkaliphilic Bacillus pseudofirmus OF4 reveals adaptations that support the ability to grow in an external pH range from 7.5 to 11.4.</title>
        <authorList>
            <person name="Janto B."/>
            <person name="Ahmed A."/>
            <person name="Ito M."/>
            <person name="Liu J."/>
            <person name="Hicks D.B."/>
            <person name="Pagni S."/>
            <person name="Fackelmayer O.J."/>
            <person name="Smith T.A."/>
            <person name="Earl J."/>
            <person name="Elbourne L.D."/>
            <person name="Hassan K."/>
            <person name="Paulsen I.T."/>
            <person name="Kolsto A.B."/>
            <person name="Tourasse N.J."/>
            <person name="Ehrlich G.D."/>
            <person name="Boissy R."/>
            <person name="Ivey D.M."/>
            <person name="Li G."/>
            <person name="Xue Y."/>
            <person name="Ma Y."/>
            <person name="Hu F.Z."/>
            <person name="Krulwich T.A."/>
        </authorList>
    </citation>
    <scope>NUCLEOTIDE SEQUENCE [LARGE SCALE GENOMIC DNA]</scope>
    <source>
        <strain evidence="3">ATCC BAA-2126 / JCM 17055 / OF4</strain>
    </source>
</reference>
<feature type="region of interest" description="Disordered" evidence="1">
    <location>
        <begin position="16"/>
        <end position="36"/>
    </location>
</feature>
<dbReference type="AlphaFoldDB" id="D3FSQ8"/>
<proteinExistence type="predicted"/>
<protein>
    <submittedName>
        <fullName evidence="2">Uncharacterized protein</fullName>
    </submittedName>
</protein>
<gene>
    <name evidence="2" type="ordered locus">BpOF4_18660</name>
</gene>
<accession>D3FSQ8</accession>
<dbReference type="EMBL" id="CP001878">
    <property type="protein sequence ID" value="ADC51773.1"/>
    <property type="molecule type" value="Genomic_DNA"/>
</dbReference>
<evidence type="ECO:0000313" key="3">
    <source>
        <dbReference type="Proteomes" id="UP000001544"/>
    </source>
</evidence>
<name>D3FSQ8_ALKPO</name>
<sequence length="122" mass="13355">MNNFNSIKPKQYGCGCGSRNQDGHPQHKSKKKKEKRSCACLCNQFAKETPVYFTSLVINGAIFRVGGGDPVAGAGTIAEIILTNINKKNCCTTVRIIYATLPSTSRTYRDIPCNQLGPYILP</sequence>
<feature type="compositionally biased region" description="Basic residues" evidence="1">
    <location>
        <begin position="26"/>
        <end position="35"/>
    </location>
</feature>
<dbReference type="Proteomes" id="UP000001544">
    <property type="component" value="Chromosome"/>
</dbReference>
<dbReference type="RefSeq" id="WP_012959135.1">
    <property type="nucleotide sequence ID" value="NC_013791.2"/>
</dbReference>
<evidence type="ECO:0000313" key="2">
    <source>
        <dbReference type="EMBL" id="ADC51773.1"/>
    </source>
</evidence>